<dbReference type="GO" id="GO:0004888">
    <property type="term" value="F:transmembrane signaling receptor activity"/>
    <property type="evidence" value="ECO:0007669"/>
    <property type="project" value="InterPro"/>
</dbReference>
<keyword evidence="6" id="KW-0732">Signal</keyword>
<evidence type="ECO:0000259" key="14">
    <source>
        <dbReference type="Pfam" id="PF02932"/>
    </source>
</evidence>
<keyword evidence="5 11" id="KW-0812">Transmembrane</keyword>
<evidence type="ECO:0000256" key="4">
    <source>
        <dbReference type="ARBA" id="ARBA00022475"/>
    </source>
</evidence>
<dbReference type="PRINTS" id="PR00252">
    <property type="entry name" value="NRIONCHANNEL"/>
</dbReference>
<comment type="subcellular location">
    <subcellularLocation>
        <location evidence="2">Cell membrane</location>
    </subcellularLocation>
    <subcellularLocation>
        <location evidence="1">Membrane</location>
        <topology evidence="1">Multi-pass membrane protein</topology>
    </subcellularLocation>
</comment>
<evidence type="ECO:0000256" key="8">
    <source>
        <dbReference type="ARBA" id="ARBA00023065"/>
    </source>
</evidence>
<evidence type="ECO:0000259" key="13">
    <source>
        <dbReference type="Pfam" id="PF02931"/>
    </source>
</evidence>
<dbReference type="SUPFAM" id="SSF90112">
    <property type="entry name" value="Neurotransmitter-gated ion-channel transmembrane pore"/>
    <property type="match status" value="1"/>
</dbReference>
<dbReference type="WBParaSite" id="HDID_0000816401-mRNA-1">
    <property type="protein sequence ID" value="HDID_0000816401-mRNA-1"/>
    <property type="gene ID" value="HDID_0000816401"/>
</dbReference>
<evidence type="ECO:0000256" key="12">
    <source>
        <dbReference type="SAM" id="MobiDB-lite"/>
    </source>
</evidence>
<dbReference type="InterPro" id="IPR018000">
    <property type="entry name" value="Neurotransmitter_ion_chnl_CS"/>
</dbReference>
<proteinExistence type="inferred from homology"/>
<accession>A0A0R3SSB2</accession>
<dbReference type="InterPro" id="IPR006029">
    <property type="entry name" value="Neurotrans-gated_channel_TM"/>
</dbReference>
<dbReference type="Pfam" id="PF02931">
    <property type="entry name" value="Neur_chan_LBD"/>
    <property type="match status" value="1"/>
</dbReference>
<evidence type="ECO:0000313" key="17">
    <source>
        <dbReference type="WBParaSite" id="HDID_0000816401-mRNA-1"/>
    </source>
</evidence>
<dbReference type="PANTHER" id="PTHR18945">
    <property type="entry name" value="NEUROTRANSMITTER GATED ION CHANNEL"/>
    <property type="match status" value="1"/>
</dbReference>
<keyword evidence="7 11" id="KW-1133">Transmembrane helix</keyword>
<keyword evidence="3 11" id="KW-0813">Transport</keyword>
<feature type="transmembrane region" description="Helical" evidence="11">
    <location>
        <begin position="565"/>
        <end position="588"/>
    </location>
</feature>
<dbReference type="CDD" id="cd18987">
    <property type="entry name" value="LGIC_ECD_anion"/>
    <property type="match status" value="1"/>
</dbReference>
<dbReference type="PRINTS" id="PR00253">
    <property type="entry name" value="GABAARECEPTR"/>
</dbReference>
<dbReference type="InterPro" id="IPR006202">
    <property type="entry name" value="Neur_chan_lig-bd"/>
</dbReference>
<keyword evidence="9 11" id="KW-0472">Membrane</keyword>
<feature type="region of interest" description="Disordered" evidence="12">
    <location>
        <begin position="77"/>
        <end position="99"/>
    </location>
</feature>
<dbReference type="CDD" id="cd19049">
    <property type="entry name" value="LGIC_TM_anion"/>
    <property type="match status" value="1"/>
</dbReference>
<keyword evidence="4" id="KW-1003">Cell membrane</keyword>
<evidence type="ECO:0000256" key="11">
    <source>
        <dbReference type="RuleBase" id="RU000687"/>
    </source>
</evidence>
<feature type="domain" description="Neurotransmitter-gated ion-channel transmembrane" evidence="14">
    <location>
        <begin position="507"/>
        <end position="634"/>
    </location>
</feature>
<dbReference type="GO" id="GO:0005230">
    <property type="term" value="F:extracellular ligand-gated monoatomic ion channel activity"/>
    <property type="evidence" value="ECO:0007669"/>
    <property type="project" value="InterPro"/>
</dbReference>
<keyword evidence="10 11" id="KW-0407">Ion channel</keyword>
<evidence type="ECO:0000256" key="6">
    <source>
        <dbReference type="ARBA" id="ARBA00022729"/>
    </source>
</evidence>
<evidence type="ECO:0000256" key="10">
    <source>
        <dbReference type="ARBA" id="ARBA00023303"/>
    </source>
</evidence>
<evidence type="ECO:0000256" key="7">
    <source>
        <dbReference type="ARBA" id="ARBA00022989"/>
    </source>
</evidence>
<dbReference type="InterPro" id="IPR036734">
    <property type="entry name" value="Neur_chan_lig-bd_sf"/>
</dbReference>
<dbReference type="NCBIfam" id="TIGR00860">
    <property type="entry name" value="LIC"/>
    <property type="match status" value="1"/>
</dbReference>
<evidence type="ECO:0000256" key="2">
    <source>
        <dbReference type="ARBA" id="ARBA00004236"/>
    </source>
</evidence>
<comment type="similarity">
    <text evidence="11">Belongs to the ligand-gated ion channel (TC 1.A.9) family.</text>
</comment>
<comment type="caution">
    <text evidence="11">Lacks conserved residue(s) required for the propagation of feature annotation.</text>
</comment>
<dbReference type="OrthoDB" id="6235260at2759"/>
<dbReference type="SUPFAM" id="SSF63712">
    <property type="entry name" value="Nicotinic receptor ligand binding domain-like"/>
    <property type="match status" value="1"/>
</dbReference>
<evidence type="ECO:0000256" key="3">
    <source>
        <dbReference type="ARBA" id="ARBA00022448"/>
    </source>
</evidence>
<evidence type="ECO:0000256" key="9">
    <source>
        <dbReference type="ARBA" id="ARBA00023136"/>
    </source>
</evidence>
<dbReference type="InterPro" id="IPR036719">
    <property type="entry name" value="Neuro-gated_channel_TM_sf"/>
</dbReference>
<dbReference type="PROSITE" id="PS00236">
    <property type="entry name" value="NEUROTR_ION_CHANNEL"/>
    <property type="match status" value="1"/>
</dbReference>
<feature type="domain" description="Neurotransmitter-gated ion-channel ligand-binding" evidence="13">
    <location>
        <begin position="289"/>
        <end position="499"/>
    </location>
</feature>
<gene>
    <name evidence="15" type="ORF">HDID_LOCUS8162</name>
</gene>
<evidence type="ECO:0000313" key="15">
    <source>
        <dbReference type="EMBL" id="VDL60480.1"/>
    </source>
</evidence>
<dbReference type="GO" id="GO:0005886">
    <property type="term" value="C:plasma membrane"/>
    <property type="evidence" value="ECO:0007669"/>
    <property type="project" value="UniProtKB-SubCell"/>
</dbReference>
<evidence type="ECO:0000256" key="5">
    <source>
        <dbReference type="ARBA" id="ARBA00022692"/>
    </source>
</evidence>
<dbReference type="Gene3D" id="1.20.58.390">
    <property type="entry name" value="Neurotransmitter-gated ion-channel transmembrane domain"/>
    <property type="match status" value="1"/>
</dbReference>
<reference evidence="15 16" key="2">
    <citation type="submission" date="2018-11" db="EMBL/GenBank/DDBJ databases">
        <authorList>
            <consortium name="Pathogen Informatics"/>
        </authorList>
    </citation>
    <scope>NUCLEOTIDE SEQUENCE [LARGE SCALE GENOMIC DNA]</scope>
</reference>
<feature type="transmembrane region" description="Helical" evidence="11">
    <location>
        <begin position="500"/>
        <end position="523"/>
    </location>
</feature>
<dbReference type="InterPro" id="IPR038050">
    <property type="entry name" value="Neuro_actylchol_rec"/>
</dbReference>
<protein>
    <submittedName>
        <fullName evidence="17">Neur_chan_LBD domain-containing protein</fullName>
    </submittedName>
</protein>
<name>A0A0R3SSB2_HYMDI</name>
<dbReference type="Proteomes" id="UP000274504">
    <property type="component" value="Unassembled WGS sequence"/>
</dbReference>
<sequence length="761" mass="87671">MPLKECEIGWMYHSDKKSCNLPKSEPPISSIPGIGLHPDDLNIEVSSKAPTNLRSTDTPLIRLQKLGGRRNLLCFLEHEPQPPSETDDSKRNIGCEENETNSPNSYYTFKVPIYMQHPTSCIKVQHPDNTSLKIIENSCINTSKIEEKRCRRPKIWNPPASQPGYSEYNRNLPPYSFVRKEFIYPEAIKYFKQRNFLFSTFAPYSAPHPARFRRTSSKSVMGLMTGYVSCLPYGSFLFLFLTHAIASDNTPSPTPVEIVEPVEYNVYESLKSVNHGVRNHSFKSQRDVILNIIFKNYKAHERPTEFLNESTVVKVNMKILAIFSVDVRTMDYYVDALLRQTWMDPRLKWDHLPEHSSYTTPIVSPNLKEQVWLPDLFFRNGKDGYLHKMTLPNYLLRVYPNGKVLYSQKITMRFGCQMELHNFPMDEQVCYINIGSYGYTFDELRFDWTDQNALELPKDLQISEFNSPPNYTIIDCTEEASTSTGNYTCLLVQFHLSRQLGSYLVTTYIPNALIIMVSWVSFWVPADAAPARVPLGLLCLQGLCTQAVSISSSLPRVSYTKAIDVWLICSIIFVVSVMAEYALALTVINRERLLVWRLTVRRIVREELAHWWKAVYTMEVSKRSNRSALITKQQADVFNHVVTVLSTKNDLILPKTNFRMLGEAESMVDGYSRILFPIAYLVYNGCYWLYYLIIIDLPDQPESLSDLLTHKYAEKDYRLQKKLWGEYANKLDEADCCQPTSSVMTVTSRFTAPNARKKKLT</sequence>
<evidence type="ECO:0000256" key="1">
    <source>
        <dbReference type="ARBA" id="ARBA00004141"/>
    </source>
</evidence>
<dbReference type="AlphaFoldDB" id="A0A0R3SSB2"/>
<reference evidence="17" key="1">
    <citation type="submission" date="2017-02" db="UniProtKB">
        <authorList>
            <consortium name="WormBaseParasite"/>
        </authorList>
    </citation>
    <scope>IDENTIFICATION</scope>
</reference>
<dbReference type="InterPro" id="IPR006201">
    <property type="entry name" value="Neur_channel"/>
</dbReference>
<dbReference type="Gene3D" id="2.70.170.10">
    <property type="entry name" value="Neurotransmitter-gated ion-channel ligand-binding domain"/>
    <property type="match status" value="1"/>
</dbReference>
<dbReference type="InterPro" id="IPR006028">
    <property type="entry name" value="GABAA/Glycine_rcpt"/>
</dbReference>
<dbReference type="EMBL" id="UYSG01011037">
    <property type="protein sequence ID" value="VDL60480.1"/>
    <property type="molecule type" value="Genomic_DNA"/>
</dbReference>
<evidence type="ECO:0000313" key="16">
    <source>
        <dbReference type="Proteomes" id="UP000274504"/>
    </source>
</evidence>
<dbReference type="Pfam" id="PF02932">
    <property type="entry name" value="Neur_chan_memb"/>
    <property type="match status" value="1"/>
</dbReference>
<organism evidence="17">
    <name type="scientific">Hymenolepis diminuta</name>
    <name type="common">Rat tapeworm</name>
    <dbReference type="NCBI Taxonomy" id="6216"/>
    <lineage>
        <taxon>Eukaryota</taxon>
        <taxon>Metazoa</taxon>
        <taxon>Spiralia</taxon>
        <taxon>Lophotrochozoa</taxon>
        <taxon>Platyhelminthes</taxon>
        <taxon>Cestoda</taxon>
        <taxon>Eucestoda</taxon>
        <taxon>Cyclophyllidea</taxon>
        <taxon>Hymenolepididae</taxon>
        <taxon>Hymenolepis</taxon>
    </lineage>
</organism>
<keyword evidence="8 11" id="KW-0406">Ion transport</keyword>
<dbReference type="STRING" id="6216.A0A0R3SSB2"/>